<dbReference type="EC" id="2.7.11.1" evidence="1"/>
<evidence type="ECO:0000256" key="5">
    <source>
        <dbReference type="ARBA" id="ARBA00022777"/>
    </source>
</evidence>
<feature type="compositionally biased region" description="Low complexity" evidence="10">
    <location>
        <begin position="13"/>
        <end position="22"/>
    </location>
</feature>
<evidence type="ECO:0000313" key="12">
    <source>
        <dbReference type="EMBL" id="CCM12666.1"/>
    </source>
</evidence>
<dbReference type="PANTHER" id="PTHR24356:SF1">
    <property type="entry name" value="SERINE_THREONINE-PROTEIN KINASE GREATWALL"/>
    <property type="match status" value="1"/>
</dbReference>
<feature type="region of interest" description="Disordered" evidence="10">
    <location>
        <begin position="411"/>
        <end position="440"/>
    </location>
</feature>
<evidence type="ECO:0000256" key="1">
    <source>
        <dbReference type="ARBA" id="ARBA00012513"/>
    </source>
</evidence>
<dbReference type="PROSITE" id="PS00108">
    <property type="entry name" value="PROTEIN_KINASE_ST"/>
    <property type="match status" value="1"/>
</dbReference>
<dbReference type="EMBL" id="CALQ01000074">
    <property type="protein sequence ID" value="CCM12666.1"/>
    <property type="molecule type" value="Genomic_DNA"/>
</dbReference>
<feature type="region of interest" description="Disordered" evidence="10">
    <location>
        <begin position="2273"/>
        <end position="2351"/>
    </location>
</feature>
<protein>
    <recommendedName>
        <fullName evidence="1">non-specific serine/threonine protein kinase</fullName>
        <ecNumber evidence="1">2.7.11.1</ecNumber>
    </recommendedName>
</protein>
<feature type="compositionally biased region" description="Low complexity" evidence="10">
    <location>
        <begin position="1718"/>
        <end position="1735"/>
    </location>
</feature>
<feature type="region of interest" description="Disordered" evidence="10">
    <location>
        <begin position="2597"/>
        <end position="2693"/>
    </location>
</feature>
<feature type="region of interest" description="Disordered" evidence="10">
    <location>
        <begin position="648"/>
        <end position="804"/>
    </location>
</feature>
<evidence type="ECO:0000259" key="11">
    <source>
        <dbReference type="PROSITE" id="PS50011"/>
    </source>
</evidence>
<keyword evidence="6 9" id="KW-0067">ATP-binding</keyword>
<dbReference type="InterPro" id="IPR050236">
    <property type="entry name" value="Ser_Thr_kinase_AGC"/>
</dbReference>
<feature type="region of interest" description="Disordered" evidence="10">
    <location>
        <begin position="170"/>
        <end position="269"/>
    </location>
</feature>
<evidence type="ECO:0000256" key="3">
    <source>
        <dbReference type="ARBA" id="ARBA00022679"/>
    </source>
</evidence>
<keyword evidence="4 9" id="KW-0547">Nucleotide-binding</keyword>
<feature type="compositionally biased region" description="Low complexity" evidence="10">
    <location>
        <begin position="61"/>
        <end position="76"/>
    </location>
</feature>
<dbReference type="InterPro" id="IPR000719">
    <property type="entry name" value="Prot_kinase_dom"/>
</dbReference>
<evidence type="ECO:0000256" key="8">
    <source>
        <dbReference type="ARBA" id="ARBA00048679"/>
    </source>
</evidence>
<feature type="region of interest" description="Disordered" evidence="10">
    <location>
        <begin position="459"/>
        <end position="534"/>
    </location>
</feature>
<dbReference type="InterPro" id="IPR008271">
    <property type="entry name" value="Ser/Thr_kinase_AS"/>
</dbReference>
<keyword evidence="5 12" id="KW-0418">Kinase</keyword>
<feature type="domain" description="Protein kinase" evidence="11">
    <location>
        <begin position="278"/>
        <end position="1305"/>
    </location>
</feature>
<feature type="binding site" evidence="9">
    <location>
        <position position="308"/>
    </location>
    <ligand>
        <name>ATP</name>
        <dbReference type="ChEBI" id="CHEBI:30616"/>
    </ligand>
</feature>
<reference evidence="12" key="1">
    <citation type="submission" date="2012-08" db="EMBL/GenBank/DDBJ databases">
        <title>Comparative genomics of metastatic and non-metastatic Leishmania guyanensis provides insights into polygenic factors involved in Leishmania RNA virus infection.</title>
        <authorList>
            <person name="Smith D."/>
            <person name="Hertz-Fowler C."/>
            <person name="Martin R."/>
            <person name="Dickens N."/>
            <person name="Fasel N."/>
            <person name="Falquet L."/>
            <person name="Beverley S."/>
            <person name="Zangger H."/>
            <person name="Calderon-Copete S."/>
            <person name="Mottram J."/>
            <person name="Xenarios I."/>
        </authorList>
    </citation>
    <scope>NUCLEOTIDE SEQUENCE</scope>
    <source>
        <strain evidence="12">MHOM/BR/75/M4147/SSU:IR2SAT-LUC</strain>
    </source>
</reference>
<feature type="compositionally biased region" description="Polar residues" evidence="10">
    <location>
        <begin position="2432"/>
        <end position="2449"/>
    </location>
</feature>
<evidence type="ECO:0000256" key="2">
    <source>
        <dbReference type="ARBA" id="ARBA00022527"/>
    </source>
</evidence>
<feature type="compositionally biased region" description="Low complexity" evidence="10">
    <location>
        <begin position="507"/>
        <end position="519"/>
    </location>
</feature>
<accession>A0A1E1IQY6</accession>
<feature type="region of interest" description="Disordered" evidence="10">
    <location>
        <begin position="2113"/>
        <end position="2186"/>
    </location>
</feature>
<feature type="compositionally biased region" description="Low complexity" evidence="10">
    <location>
        <begin position="1786"/>
        <end position="1813"/>
    </location>
</feature>
<evidence type="ECO:0000256" key="6">
    <source>
        <dbReference type="ARBA" id="ARBA00022840"/>
    </source>
</evidence>
<feature type="region of interest" description="Disordered" evidence="10">
    <location>
        <begin position="1098"/>
        <end position="1152"/>
    </location>
</feature>
<dbReference type="Pfam" id="PF00069">
    <property type="entry name" value="Pkinase"/>
    <property type="match status" value="2"/>
</dbReference>
<feature type="region of interest" description="Disordered" evidence="10">
    <location>
        <begin position="1471"/>
        <end position="1496"/>
    </location>
</feature>
<evidence type="ECO:0000256" key="10">
    <source>
        <dbReference type="SAM" id="MobiDB-lite"/>
    </source>
</evidence>
<feature type="compositionally biased region" description="Polar residues" evidence="10">
    <location>
        <begin position="766"/>
        <end position="777"/>
    </location>
</feature>
<feature type="compositionally biased region" description="Low complexity" evidence="10">
    <location>
        <begin position="411"/>
        <end position="424"/>
    </location>
</feature>
<feature type="compositionally biased region" description="Polar residues" evidence="10">
    <location>
        <begin position="2123"/>
        <end position="2135"/>
    </location>
</feature>
<feature type="compositionally biased region" description="Polar residues" evidence="10">
    <location>
        <begin position="2679"/>
        <end position="2693"/>
    </location>
</feature>
<feature type="compositionally biased region" description="Polar residues" evidence="10">
    <location>
        <begin position="1474"/>
        <end position="1485"/>
    </location>
</feature>
<dbReference type="Gene3D" id="3.30.200.20">
    <property type="entry name" value="Phosphorylase Kinase, domain 1"/>
    <property type="match status" value="1"/>
</dbReference>
<feature type="compositionally biased region" description="Polar residues" evidence="10">
    <location>
        <begin position="722"/>
        <end position="743"/>
    </location>
</feature>
<dbReference type="PROSITE" id="PS50011">
    <property type="entry name" value="PROTEIN_KINASE_DOM"/>
    <property type="match status" value="1"/>
</dbReference>
<gene>
    <name evidence="12" type="primary">LgM4147LRVhigh.03.00090.00520</name>
    <name evidence="12" type="ORF">BN36_0301870</name>
</gene>
<feature type="compositionally biased region" description="Basic and acidic residues" evidence="10">
    <location>
        <begin position="23"/>
        <end position="37"/>
    </location>
</feature>
<evidence type="ECO:0000256" key="4">
    <source>
        <dbReference type="ARBA" id="ARBA00022741"/>
    </source>
</evidence>
<feature type="region of interest" description="Disordered" evidence="10">
    <location>
        <begin position="933"/>
        <end position="954"/>
    </location>
</feature>
<dbReference type="SMART" id="SM00220">
    <property type="entry name" value="S_TKc"/>
    <property type="match status" value="1"/>
</dbReference>
<dbReference type="SUPFAM" id="SSF56112">
    <property type="entry name" value="Protein kinase-like (PK-like)"/>
    <property type="match status" value="1"/>
</dbReference>
<feature type="region of interest" description="Disordered" evidence="10">
    <location>
        <begin position="1778"/>
        <end position="1813"/>
    </location>
</feature>
<sequence>MLRWATQVFGEMRTSATAATDTSDTRTGEAAAHEQQLRHSRHGPDVPPLKRWWTSADAEDASASAVRPSSPASPTPVEGSMDDGYCSPGVLDLAASLKFSMWTAVAAAPDTSSAMVGRSASGEGAPAGSTALARSDEDEVDDFLKSIIAGKTDILRKQLAQRKLEAAAAAANAGSSSSSSNNNSSSSPTSTRGGGAGLHKSISRNSASMTDDGSAFTGSGAYFQKPPHTAAATTDSPLTGDRVTTSRRGSAGGASHPQQQPTRRSRYVSSAARSLQDYELIAFLGSGTFAEVTLARNKVTKEYFAVKKISKQRVKEEGCVERTFTERQLLAKLHHPFLVRLYQAFQSQTHLYLVLDFAQGGDLYYLNMQQLWLRSMRRRLAKMQYPYYQCASNTFTPVLVPIAPVPGRTGAAAATAESNAQQQQPKTSLPPPLSLQAGGSRLTTGLTLRPLFLSSATTQPPKATLNAQPQQPSGSNGTTTTERDALPAPSAMVGGLGPDAVSGASQSGIAATSTITGTARPLPPAQDGYASGMNDDADDAVAAVTKEEDMTASDGAIGNNDSLVDAPPFMVMRRQEQQGRPSQRGVADRPNPSPRIAAGWPHYTADTVDEVNFSCRGSAVAFKAFTAGGEGSRSSPTSVIIPSTSEVTGLAAMEESTPAATRDTKAASSPTPAAVLVMSKTQVPPLQPPMHSQDKKNGSGGYSNNDGAGGAGEPLRDAGGTDATNVKKSRKTPSSAHPSTTEAMQKLPLASDNSRTATPTRHAVATSPTGMRTQRGSSSRRKMAKANLLDDRGKDDEALTSSSLPLSASATTTSFAGATAGQGAAPTPASLGVNLATSFHQAAMEGSTGVLPRLLSAELAPDGGHRFPLRLIAFYAVEVALVLQYLHREGFLYRDLKPENILMRGDGHVMLTDFGVAKYRKGAAIIPSASGDGVNGEDATNSSSAVGTGADGRANSFTGTTQYMSPEMLRGQPHDSRTDWWSYGCLLFEWANGRKAFDAQNQFALFRSIVEEDVKITPEDYRLTPLEVHTRVAQLHYRTEEVRLECEEWVARRLRRSFTSPLQRSRSPSTFIAEVVYNPDNRSFDVLLRSPAMSARSAQPDIDGSFAATEGPEGAVANNSVSSSTPHRHAYPRLHSQGYASPQSPAAAAGAPTAAMLDDSFASQLGTLRLPKAAGAEDDPPGPPPKLVLNDSLEASSFVATGFSSSLSLCGAPTNLSMHLTTTEDGATTALHQQEQQERYRHHQRRRLRLSCLTLDEATRDRYVGTAVAQMDEAQALLRDLTVKLLDRRVEHRLSGEAVLEHPFFTCSYIASQLYYEVYQRRVLPTELRRLVRASLGPTSPTGPVASTWDEALQQSITPSSPLPSTSTAAAASPVQSSFLPAPLQPPTRPEDWRQLFMERRIRAPYTPRLRTRDDLRYFPAAVTATGLSAAVEQHRRIKQVKEQQRELMMMRANKAAAAVMNNSLSGGGRFTPTLPSSRTQIPANSSGGGGSFAAPQPLDAEAVQQLPATTTPSNSLSAYNYDGASHLPALNPNKAAAADISDVKTTRGASQAATAPAARSQGPTEVLQSLQLPPVEVMVSVTADLGGAAPSPRRPADVLAQSPAACDARRAGVAKEAQLDASPVQHPLLHRHSGALPAYTGETAAGTMEGVMREPSPLSPTPTTTPMTAIRRVEGERAEATASLPHPSRATVLPLAERYSTEMASSCASPEDTPPSAGRVSSAARGGAAADGVKAGNGGAMTTAVVEESPSDLFDRAATLPQSFVDAALAVAAAAQKKQQRSVGPTAAPGATAAAAESPRSPASTDVARSTGADASALAAALPTSLGAPPLPQQQQQPPRVDFAALGCSILSAGHGMAYAADDGADARLGRILPKCGSIDAHSVAGAEIHAEEVVDEDEDHDGGGGYYEQDAFAEDDAHVVDAGDATVVEEVVSIAERTTASNSATATAIASAMDASSCDDSHVSARTVTPMQQATMFRPSTVCSSAGTSEWGNSAANPLSPNSGGGVDDKVNNAGSRGNMSPGGLFSLVPIEVPPTANVSLSFSSHTHSLLDDGATRPMHDFLREAAVHVSPLLSRGCEEHCSLSGFAASSVSSMATMPFDDLQRSLSASLGTSGADGADGTSSTWAMSSPTDPASAERGHQRRGHHNPLLDIDSSESQGGSDKASHVLPSLTPGEQHHHQQQQLLSALTSIVSPLSPAGTTSDTVLSGEAADVLSCATVPTAVQRLADTRVSVTSGGGAEAPPESLCDARRHSTNDACAGCPQTSAAFPDVGHRGAHPSRATAASITQVASMSASNDGADDGETTTTGSSSERVDGGKSESDVSGLGNSARRPVIPAPASTWGGNVAGDTRHSDSALSLLGSSVSSISTTTSTSAHTFSMSSGASSINSETNSDTAVAADAGAAAMYHTATCPSMVMLAGDDRRGAGGLSSSFGSHNRGGATSLSPYGTLPSLDAGSGGHRRRHGNGHRIPHWYAHLGGDAAHGGVGTTTPFAAADEMVGNPTLGSNPTASVLSLFTENSGSTLFGTATPSAVNLSTTGSGTGDAAVFWGPLTTTLSGVAYNVDDEASMGTFPEMPVTPLGSCDGNSGSACRPSFDYSGRGQGGKDAIGSSSNRGSGGPSGTSERRGVQALWAQQQRKRIARGLQQQQQQQQPDLSPVASLLLHGADTESGRRGTSDSGDQQWYGTKRNPSNATIFADRLVGFTSDDGGAGQPHVAVTASSTNLSRGSRASGYHTTATSAMMAQRSGSRLPRKAVGSRAAAITWLA</sequence>
<dbReference type="GO" id="GO:0035556">
    <property type="term" value="P:intracellular signal transduction"/>
    <property type="evidence" value="ECO:0007669"/>
    <property type="project" value="TreeGrafter"/>
</dbReference>
<feature type="compositionally biased region" description="Basic and acidic residues" evidence="10">
    <location>
        <begin position="2669"/>
        <end position="2678"/>
    </location>
</feature>
<dbReference type="InterPro" id="IPR011009">
    <property type="entry name" value="Kinase-like_dom_sf"/>
</dbReference>
<feature type="compositionally biased region" description="Basic and acidic residues" evidence="10">
    <location>
        <begin position="2315"/>
        <end position="2324"/>
    </location>
</feature>
<feature type="compositionally biased region" description="Polar residues" evidence="10">
    <location>
        <begin position="231"/>
        <end position="248"/>
    </location>
</feature>
<feature type="compositionally biased region" description="Basic and acidic residues" evidence="10">
    <location>
        <begin position="788"/>
        <end position="797"/>
    </location>
</feature>
<comment type="catalytic activity">
    <reaction evidence="8">
        <text>L-seryl-[protein] + ATP = O-phospho-L-seryl-[protein] + ADP + H(+)</text>
        <dbReference type="Rhea" id="RHEA:17989"/>
        <dbReference type="Rhea" id="RHEA-COMP:9863"/>
        <dbReference type="Rhea" id="RHEA-COMP:11604"/>
        <dbReference type="ChEBI" id="CHEBI:15378"/>
        <dbReference type="ChEBI" id="CHEBI:29999"/>
        <dbReference type="ChEBI" id="CHEBI:30616"/>
        <dbReference type="ChEBI" id="CHEBI:83421"/>
        <dbReference type="ChEBI" id="CHEBI:456216"/>
        <dbReference type="EC" id="2.7.11.1"/>
    </reaction>
</comment>
<keyword evidence="3" id="KW-0808">Transferase</keyword>
<dbReference type="PANTHER" id="PTHR24356">
    <property type="entry name" value="SERINE/THREONINE-PROTEIN KINASE"/>
    <property type="match status" value="1"/>
</dbReference>
<evidence type="ECO:0000256" key="9">
    <source>
        <dbReference type="PROSITE-ProRule" id="PRU10141"/>
    </source>
</evidence>
<proteinExistence type="predicted"/>
<feature type="region of interest" description="Disordered" evidence="10">
    <location>
        <begin position="13"/>
        <end position="83"/>
    </location>
</feature>
<feature type="region of interest" description="Disordered" evidence="10">
    <location>
        <begin position="1704"/>
        <end position="1738"/>
    </location>
</feature>
<feature type="compositionally biased region" description="Polar residues" evidence="10">
    <location>
        <begin position="2285"/>
        <end position="2299"/>
    </location>
</feature>
<keyword evidence="2" id="KW-0723">Serine/threonine-protein kinase</keyword>
<name>A0A1E1IQY6_LEIGU</name>
<feature type="region of interest" description="Disordered" evidence="10">
    <location>
        <begin position="2432"/>
        <end position="2468"/>
    </location>
</feature>
<feature type="compositionally biased region" description="Low complexity" evidence="10">
    <location>
        <begin position="170"/>
        <end position="187"/>
    </location>
</feature>
<dbReference type="PROSITE" id="PS00107">
    <property type="entry name" value="PROTEIN_KINASE_ATP"/>
    <property type="match status" value="1"/>
</dbReference>
<organism evidence="12">
    <name type="scientific">Leishmania guyanensis</name>
    <dbReference type="NCBI Taxonomy" id="5670"/>
    <lineage>
        <taxon>Eukaryota</taxon>
        <taxon>Discoba</taxon>
        <taxon>Euglenozoa</taxon>
        <taxon>Kinetoplastea</taxon>
        <taxon>Metakinetoplastina</taxon>
        <taxon>Trypanosomatida</taxon>
        <taxon>Trypanosomatidae</taxon>
        <taxon>Leishmaniinae</taxon>
        <taxon>Leishmania</taxon>
        <taxon>Leishmania guyanensis species complex</taxon>
    </lineage>
</organism>
<dbReference type="Gene3D" id="1.10.510.10">
    <property type="entry name" value="Transferase(Phosphotransferase) domain 1"/>
    <property type="match status" value="1"/>
</dbReference>
<dbReference type="FunFam" id="3.30.200.20:FF:000042">
    <property type="entry name" value="Aurora kinase A"/>
    <property type="match status" value="1"/>
</dbReference>
<dbReference type="InterPro" id="IPR017441">
    <property type="entry name" value="Protein_kinase_ATP_BS"/>
</dbReference>
<feature type="region of interest" description="Disordered" evidence="10">
    <location>
        <begin position="575"/>
        <end position="600"/>
    </location>
</feature>
<feature type="compositionally biased region" description="Polar residues" evidence="10">
    <location>
        <begin position="459"/>
        <end position="480"/>
    </location>
</feature>
<dbReference type="GO" id="GO:0004674">
    <property type="term" value="F:protein serine/threonine kinase activity"/>
    <property type="evidence" value="ECO:0007669"/>
    <property type="project" value="UniProtKB-KW"/>
</dbReference>
<dbReference type="GO" id="GO:0005524">
    <property type="term" value="F:ATP binding"/>
    <property type="evidence" value="ECO:0007669"/>
    <property type="project" value="UniProtKB-UniRule"/>
</dbReference>
<evidence type="ECO:0000256" key="7">
    <source>
        <dbReference type="ARBA" id="ARBA00047899"/>
    </source>
</evidence>
<feature type="compositionally biased region" description="Low complexity" evidence="10">
    <location>
        <begin position="1136"/>
        <end position="1152"/>
    </location>
</feature>
<feature type="region of interest" description="Disordered" evidence="10">
    <location>
        <begin position="114"/>
        <end position="136"/>
    </location>
</feature>
<comment type="catalytic activity">
    <reaction evidence="7">
        <text>L-threonyl-[protein] + ATP = O-phospho-L-threonyl-[protein] + ADP + H(+)</text>
        <dbReference type="Rhea" id="RHEA:46608"/>
        <dbReference type="Rhea" id="RHEA-COMP:11060"/>
        <dbReference type="Rhea" id="RHEA-COMP:11605"/>
        <dbReference type="ChEBI" id="CHEBI:15378"/>
        <dbReference type="ChEBI" id="CHEBI:30013"/>
        <dbReference type="ChEBI" id="CHEBI:30616"/>
        <dbReference type="ChEBI" id="CHEBI:61977"/>
        <dbReference type="ChEBI" id="CHEBI:456216"/>
        <dbReference type="EC" id="2.7.11.1"/>
    </reaction>
</comment>